<name>H1UZH7_COLHI</name>
<dbReference type="Proteomes" id="UP000007174">
    <property type="component" value="Unassembled WGS sequence"/>
</dbReference>
<organism evidence="2 3">
    <name type="scientific">Colletotrichum higginsianum (strain IMI 349063)</name>
    <name type="common">Crucifer anthracnose fungus</name>
    <dbReference type="NCBI Taxonomy" id="759273"/>
    <lineage>
        <taxon>Eukaryota</taxon>
        <taxon>Fungi</taxon>
        <taxon>Dikarya</taxon>
        <taxon>Ascomycota</taxon>
        <taxon>Pezizomycotina</taxon>
        <taxon>Sordariomycetes</taxon>
        <taxon>Hypocreomycetidae</taxon>
        <taxon>Glomerellales</taxon>
        <taxon>Glomerellaceae</taxon>
        <taxon>Colletotrichum</taxon>
        <taxon>Colletotrichum destructivum species complex</taxon>
    </lineage>
</organism>
<dbReference type="Gene3D" id="3.30.429.10">
    <property type="entry name" value="Macrophage Migration Inhibitory Factor"/>
    <property type="match status" value="1"/>
</dbReference>
<accession>H1UZH7</accession>
<dbReference type="InterPro" id="IPR028116">
    <property type="entry name" value="Cis-CaaD-like"/>
</dbReference>
<feature type="domain" description="Tautomerase cis-CaaD-like" evidence="1">
    <location>
        <begin position="1"/>
        <end position="51"/>
    </location>
</feature>
<evidence type="ECO:0000313" key="2">
    <source>
        <dbReference type="EMBL" id="CCF33378.1"/>
    </source>
</evidence>
<dbReference type="InterPro" id="IPR014347">
    <property type="entry name" value="Tautomerase/MIF_sf"/>
</dbReference>
<dbReference type="EMBL" id="CACQ02000734">
    <property type="protein sequence ID" value="CCF33378.1"/>
    <property type="molecule type" value="Genomic_DNA"/>
</dbReference>
<protein>
    <recommendedName>
        <fullName evidence="1">Tautomerase cis-CaaD-like domain-containing protein</fullName>
    </recommendedName>
</protein>
<dbReference type="HOGENOM" id="CLU_2941598_0_0_1"/>
<dbReference type="VEuPathDB" id="FungiDB:CH63R_03222"/>
<proteinExistence type="predicted"/>
<evidence type="ECO:0000259" key="1">
    <source>
        <dbReference type="Pfam" id="PF14832"/>
    </source>
</evidence>
<gene>
    <name evidence="2" type="ORF">CH063_05583</name>
</gene>
<sequence>MPLWIIYHPEGTFEDDASKEAFSADITKFYTTIGLPAFYVVANFISCPQGAFSTTMGRLG</sequence>
<reference evidence="3" key="1">
    <citation type="journal article" date="2012" name="Nat. Genet.">
        <title>Lifestyle transitions in plant pathogenic Colletotrichum fungi deciphered by genome and transcriptome analyses.</title>
        <authorList>
            <person name="O'Connell R.J."/>
            <person name="Thon M.R."/>
            <person name="Hacquard S."/>
            <person name="Amyotte S.G."/>
            <person name="Kleemann J."/>
            <person name="Torres M.F."/>
            <person name="Damm U."/>
            <person name="Buiate E.A."/>
            <person name="Epstein L."/>
            <person name="Alkan N."/>
            <person name="Altmueller J."/>
            <person name="Alvarado-Balderrama L."/>
            <person name="Bauser C.A."/>
            <person name="Becker C."/>
            <person name="Birren B.W."/>
            <person name="Chen Z."/>
            <person name="Choi J."/>
            <person name="Crouch J.A."/>
            <person name="Duvick J.P."/>
            <person name="Farman M.A."/>
            <person name="Gan P."/>
            <person name="Heiman D."/>
            <person name="Henrissat B."/>
            <person name="Howard R.J."/>
            <person name="Kabbage M."/>
            <person name="Koch C."/>
            <person name="Kracher B."/>
            <person name="Kubo Y."/>
            <person name="Law A.D."/>
            <person name="Lebrun M.-H."/>
            <person name="Lee Y.-H."/>
            <person name="Miyara I."/>
            <person name="Moore N."/>
            <person name="Neumann U."/>
            <person name="Nordstroem K."/>
            <person name="Panaccione D.G."/>
            <person name="Panstruga R."/>
            <person name="Place M."/>
            <person name="Proctor R.H."/>
            <person name="Prusky D."/>
            <person name="Rech G."/>
            <person name="Reinhardt R."/>
            <person name="Rollins J.A."/>
            <person name="Rounsley S."/>
            <person name="Schardl C.L."/>
            <person name="Schwartz D.C."/>
            <person name="Shenoy N."/>
            <person name="Shirasu K."/>
            <person name="Sikhakolli U.R."/>
            <person name="Stueber K."/>
            <person name="Sukno S.A."/>
            <person name="Sweigard J.A."/>
            <person name="Takano Y."/>
            <person name="Takahara H."/>
            <person name="Trail F."/>
            <person name="van der Does H.C."/>
            <person name="Voll L.M."/>
            <person name="Will I."/>
            <person name="Young S."/>
            <person name="Zeng Q."/>
            <person name="Zhang J."/>
            <person name="Zhou S."/>
            <person name="Dickman M.B."/>
            <person name="Schulze-Lefert P."/>
            <person name="Ver Loren van Themaat E."/>
            <person name="Ma L.-J."/>
            <person name="Vaillancourt L.J."/>
        </authorList>
    </citation>
    <scope>NUCLEOTIDE SEQUENCE [LARGE SCALE GENOMIC DNA]</scope>
    <source>
        <strain evidence="3">IMI 349063</strain>
    </source>
</reference>
<dbReference type="AlphaFoldDB" id="H1UZH7"/>
<evidence type="ECO:0000313" key="3">
    <source>
        <dbReference type="Proteomes" id="UP000007174"/>
    </source>
</evidence>
<dbReference type="Pfam" id="PF14832">
    <property type="entry name" value="Tautomerase_3"/>
    <property type="match status" value="1"/>
</dbReference>